<feature type="compositionally biased region" description="Low complexity" evidence="1">
    <location>
        <begin position="137"/>
        <end position="171"/>
    </location>
</feature>
<accession>A0A0D1ZZH3</accession>
<dbReference type="RefSeq" id="XP_016238318.1">
    <property type="nucleotide sequence ID" value="XM_016376748.1"/>
</dbReference>
<dbReference type="Proteomes" id="UP000053328">
    <property type="component" value="Unassembled WGS sequence"/>
</dbReference>
<dbReference type="OrthoDB" id="10510513at2759"/>
<dbReference type="GeneID" id="27329472"/>
<dbReference type="InterPro" id="IPR012677">
    <property type="entry name" value="Nucleotide-bd_a/b_plait_sf"/>
</dbReference>
<evidence type="ECO:0000313" key="3">
    <source>
        <dbReference type="EMBL" id="KIW18102.1"/>
    </source>
</evidence>
<proteinExistence type="predicted"/>
<dbReference type="HOGENOM" id="CLU_1408777_0_0_1"/>
<feature type="region of interest" description="Disordered" evidence="1">
    <location>
        <begin position="137"/>
        <end position="193"/>
    </location>
</feature>
<feature type="domain" description="RRM" evidence="2">
    <location>
        <begin position="71"/>
        <end position="106"/>
    </location>
</feature>
<keyword evidence="4" id="KW-1185">Reference proteome</keyword>
<sequence>MPPPNGRSAGHYDFGPSVDAARRNRRLAHLGDLSFRHSPAQIEEALKRLLPADITPTSFHWAPYPPANPGNRPHRGWCFVMFATRPDLSRAVAAWNKKKIFGRVVKAHQADRGYRPAPTAMAPTTSNTSAFTAQTPAVATPTVSGPLATTATPPNPAASMVPASAAPTAAMADDDHTQNDDDLDWGGDVGTDY</sequence>
<dbReference type="GO" id="GO:0003723">
    <property type="term" value="F:RNA binding"/>
    <property type="evidence" value="ECO:0007669"/>
    <property type="project" value="InterPro"/>
</dbReference>
<name>A0A0D1ZZH3_9EURO</name>
<evidence type="ECO:0000256" key="1">
    <source>
        <dbReference type="SAM" id="MobiDB-lite"/>
    </source>
</evidence>
<dbReference type="Gene3D" id="3.30.70.330">
    <property type="match status" value="1"/>
</dbReference>
<dbReference type="AlphaFoldDB" id="A0A0D1ZZH3"/>
<dbReference type="InterPro" id="IPR035979">
    <property type="entry name" value="RBD_domain_sf"/>
</dbReference>
<dbReference type="EMBL" id="KN847493">
    <property type="protein sequence ID" value="KIW18102.1"/>
    <property type="molecule type" value="Genomic_DNA"/>
</dbReference>
<dbReference type="VEuPathDB" id="FungiDB:PV08_02389"/>
<protein>
    <recommendedName>
        <fullName evidence="2">RRM domain-containing protein</fullName>
    </recommendedName>
</protein>
<organism evidence="3 4">
    <name type="scientific">Exophiala spinifera</name>
    <dbReference type="NCBI Taxonomy" id="91928"/>
    <lineage>
        <taxon>Eukaryota</taxon>
        <taxon>Fungi</taxon>
        <taxon>Dikarya</taxon>
        <taxon>Ascomycota</taxon>
        <taxon>Pezizomycotina</taxon>
        <taxon>Eurotiomycetes</taxon>
        <taxon>Chaetothyriomycetidae</taxon>
        <taxon>Chaetothyriales</taxon>
        <taxon>Herpotrichiellaceae</taxon>
        <taxon>Exophiala</taxon>
    </lineage>
</organism>
<evidence type="ECO:0000259" key="2">
    <source>
        <dbReference type="Pfam" id="PF00076"/>
    </source>
</evidence>
<dbReference type="Pfam" id="PF00076">
    <property type="entry name" value="RRM_1"/>
    <property type="match status" value="1"/>
</dbReference>
<gene>
    <name evidence="3" type="ORF">PV08_02389</name>
</gene>
<evidence type="ECO:0000313" key="4">
    <source>
        <dbReference type="Proteomes" id="UP000053328"/>
    </source>
</evidence>
<dbReference type="InterPro" id="IPR000504">
    <property type="entry name" value="RRM_dom"/>
</dbReference>
<reference evidence="3 4" key="1">
    <citation type="submission" date="2015-01" db="EMBL/GenBank/DDBJ databases">
        <title>The Genome Sequence of Exophiala spinifera CBS89968.</title>
        <authorList>
            <consortium name="The Broad Institute Genomics Platform"/>
            <person name="Cuomo C."/>
            <person name="de Hoog S."/>
            <person name="Gorbushina A."/>
            <person name="Stielow B."/>
            <person name="Teixiera M."/>
            <person name="Abouelleil A."/>
            <person name="Chapman S.B."/>
            <person name="Priest M."/>
            <person name="Young S.K."/>
            <person name="Wortman J."/>
            <person name="Nusbaum C."/>
            <person name="Birren B."/>
        </authorList>
    </citation>
    <scope>NUCLEOTIDE SEQUENCE [LARGE SCALE GENOMIC DNA]</scope>
    <source>
        <strain evidence="3 4">CBS 89968</strain>
    </source>
</reference>
<dbReference type="SUPFAM" id="SSF54928">
    <property type="entry name" value="RNA-binding domain, RBD"/>
    <property type="match status" value="1"/>
</dbReference>